<dbReference type="InterPro" id="IPR010093">
    <property type="entry name" value="SinI_DNA-bd"/>
</dbReference>
<evidence type="ECO:0000259" key="1">
    <source>
        <dbReference type="Pfam" id="PF12728"/>
    </source>
</evidence>
<keyword evidence="3" id="KW-1185">Reference proteome</keyword>
<gene>
    <name evidence="2" type="ORF">CIT25_35040</name>
</gene>
<name>A0AB36QZI0_9HYPH</name>
<reference evidence="3" key="1">
    <citation type="submission" date="2017-08" db="EMBL/GenBank/DDBJ databases">
        <title>Mesorhizobium wenxinae sp. nov., a novel rhizobial species isolated from root nodules of chickpea (Cicer arietinum L.).</title>
        <authorList>
            <person name="Zhang J."/>
        </authorList>
    </citation>
    <scope>NUCLEOTIDE SEQUENCE [LARGE SCALE GENOMIC DNA]</scope>
    <source>
        <strain evidence="3">USDA 3392</strain>
    </source>
</reference>
<protein>
    <recommendedName>
        <fullName evidence="1">Helix-turn-helix domain-containing protein</fullName>
    </recommendedName>
</protein>
<organism evidence="2 3">
    <name type="scientific">Mesorhizobium mediterraneum</name>
    <dbReference type="NCBI Taxonomy" id="43617"/>
    <lineage>
        <taxon>Bacteria</taxon>
        <taxon>Pseudomonadati</taxon>
        <taxon>Pseudomonadota</taxon>
        <taxon>Alphaproteobacteria</taxon>
        <taxon>Hyphomicrobiales</taxon>
        <taxon>Phyllobacteriaceae</taxon>
        <taxon>Mesorhizobium</taxon>
    </lineage>
</organism>
<evidence type="ECO:0000313" key="3">
    <source>
        <dbReference type="Proteomes" id="UP000216215"/>
    </source>
</evidence>
<comment type="caution">
    <text evidence="2">The sequence shown here is derived from an EMBL/GenBank/DDBJ whole genome shotgun (WGS) entry which is preliminary data.</text>
</comment>
<proteinExistence type="predicted"/>
<accession>A0AB36QZI0</accession>
<dbReference type="AlphaFoldDB" id="A0AB36QZI0"/>
<dbReference type="GO" id="GO:0003677">
    <property type="term" value="F:DNA binding"/>
    <property type="evidence" value="ECO:0007669"/>
    <property type="project" value="InterPro"/>
</dbReference>
<feature type="domain" description="Helix-turn-helix" evidence="1">
    <location>
        <begin position="17"/>
        <end position="62"/>
    </location>
</feature>
<dbReference type="Pfam" id="PF12728">
    <property type="entry name" value="HTH_17"/>
    <property type="match status" value="1"/>
</dbReference>
<dbReference type="EMBL" id="NPKI01000051">
    <property type="protein sequence ID" value="PAP97804.1"/>
    <property type="molecule type" value="Genomic_DNA"/>
</dbReference>
<dbReference type="NCBIfam" id="TIGR01764">
    <property type="entry name" value="excise"/>
    <property type="match status" value="1"/>
</dbReference>
<sequence length="109" mass="11739">MAKNEVRGAAMTLPRAMTPKMVADLWLCSERHVRNLIAAGDLPSFKLGGKLLRIRGEDVEAYECRTGASPDLGAALPSRSTGTENVTAIHSAPVTRARLNALRQPSLRS</sequence>
<evidence type="ECO:0000313" key="2">
    <source>
        <dbReference type="EMBL" id="PAP97804.1"/>
    </source>
</evidence>
<dbReference type="InterPro" id="IPR041657">
    <property type="entry name" value="HTH_17"/>
</dbReference>
<dbReference type="Proteomes" id="UP000216215">
    <property type="component" value="Unassembled WGS sequence"/>
</dbReference>